<dbReference type="InterPro" id="IPR036047">
    <property type="entry name" value="F-box-like_dom_sf"/>
</dbReference>
<dbReference type="PANTHER" id="PTHR34223">
    <property type="entry name" value="OS11G0201299 PROTEIN"/>
    <property type="match status" value="1"/>
</dbReference>
<dbReference type="InterPro" id="IPR053197">
    <property type="entry name" value="F-box_SCFL_complex_component"/>
</dbReference>
<dbReference type="Gene3D" id="1.20.1280.50">
    <property type="match status" value="1"/>
</dbReference>
<protein>
    <recommendedName>
        <fullName evidence="4">F-box domain-containing protein</fullName>
    </recommendedName>
</protein>
<dbReference type="PANTHER" id="PTHR34223:SF51">
    <property type="entry name" value="OS06G0556300 PROTEIN"/>
    <property type="match status" value="1"/>
</dbReference>
<keyword evidence="3" id="KW-1185">Reference proteome</keyword>
<accession>A0ABC9GSV1</accession>
<dbReference type="SUPFAM" id="SSF81383">
    <property type="entry name" value="F-box domain"/>
    <property type="match status" value="1"/>
</dbReference>
<dbReference type="EMBL" id="CAXIPR030000040">
    <property type="protein sequence ID" value="CAM0144649.1"/>
    <property type="molecule type" value="Genomic_DNA"/>
</dbReference>
<name>A0ABC9GSV1_9POAL</name>
<proteinExistence type="predicted"/>
<evidence type="ECO:0000313" key="3">
    <source>
        <dbReference type="Proteomes" id="UP001497457"/>
    </source>
</evidence>
<dbReference type="AlphaFoldDB" id="A0ABC9GSV1"/>
<evidence type="ECO:0008006" key="4">
    <source>
        <dbReference type="Google" id="ProtNLM"/>
    </source>
</evidence>
<sequence>MPDSRGNSKRAAVVVSVEEDDRISALPDGVLQLLLSSLPSDEAVQTCVLARRWRHLWKSTPALRITRGGGRDWTAWTLNNFVNHLLLLRGGSPADECEISCDEFHVDDDDDEVFRFVNLWIRHVFSFCQAGAKNLELTSDYDAFIFRTDCKLFPIFSKLKTLLLNEWCVAADFGALIFFLQNSPVLEKLTLQLEHYERKQPVVEAGDSYNPTEHSLVSKQLKVVEIKCRKENELTEQISNILRIHGVPPEQIEIQESLLPSETSSFELDRDSDS</sequence>
<organism evidence="2 3">
    <name type="scientific">Urochloa decumbens</name>
    <dbReference type="NCBI Taxonomy" id="240449"/>
    <lineage>
        <taxon>Eukaryota</taxon>
        <taxon>Viridiplantae</taxon>
        <taxon>Streptophyta</taxon>
        <taxon>Embryophyta</taxon>
        <taxon>Tracheophyta</taxon>
        <taxon>Spermatophyta</taxon>
        <taxon>Magnoliopsida</taxon>
        <taxon>Liliopsida</taxon>
        <taxon>Poales</taxon>
        <taxon>Poaceae</taxon>
        <taxon>PACMAD clade</taxon>
        <taxon>Panicoideae</taxon>
        <taxon>Panicodae</taxon>
        <taxon>Paniceae</taxon>
        <taxon>Melinidinae</taxon>
        <taxon>Urochloa</taxon>
    </lineage>
</organism>
<dbReference type="Proteomes" id="UP001497457">
    <property type="component" value="Unassembled WGS sequence"/>
</dbReference>
<evidence type="ECO:0000313" key="1">
    <source>
        <dbReference type="EMBL" id="CAL4981682.1"/>
    </source>
</evidence>
<reference evidence="2 3" key="1">
    <citation type="submission" date="2024-10" db="EMBL/GenBank/DDBJ databases">
        <authorList>
            <person name="Ryan C."/>
        </authorList>
    </citation>
    <scope>NUCLEOTIDE SEQUENCE [LARGE SCALE GENOMIC DNA]</scope>
</reference>
<dbReference type="EMBL" id="OZ075131">
    <property type="protein sequence ID" value="CAL4981682.1"/>
    <property type="molecule type" value="Genomic_DNA"/>
</dbReference>
<dbReference type="Proteomes" id="UP001497457">
    <property type="component" value="Chromosome 21rd"/>
</dbReference>
<gene>
    <name evidence="2" type="ORF">URODEC1_LOCUS118508</name>
    <name evidence="1" type="ORF">URODEC1_LOCUS56252</name>
</gene>
<evidence type="ECO:0000313" key="2">
    <source>
        <dbReference type="EMBL" id="CAM0144649.1"/>
    </source>
</evidence>